<keyword evidence="7 10" id="KW-0472">Membrane</keyword>
<dbReference type="PRINTS" id="PR01806">
    <property type="entry name" value="VIRFACTRMVIN"/>
</dbReference>
<evidence type="ECO:0000256" key="3">
    <source>
        <dbReference type="ARBA" id="ARBA00022692"/>
    </source>
</evidence>
<feature type="transmembrane region" description="Helical" evidence="10">
    <location>
        <begin position="391"/>
        <end position="408"/>
    </location>
</feature>
<comment type="caution">
    <text evidence="12">The sequence shown here is derived from an EMBL/GenBank/DDBJ whole genome shotgun (WGS) entry which is preliminary data.</text>
</comment>
<keyword evidence="10 11" id="KW-0813">Transport</keyword>
<evidence type="ECO:0000256" key="1">
    <source>
        <dbReference type="ARBA" id="ARBA00004651"/>
    </source>
</evidence>
<feature type="transmembrane region" description="Helical" evidence="10">
    <location>
        <begin position="456"/>
        <end position="479"/>
    </location>
</feature>
<keyword evidence="10" id="KW-0997">Cell inner membrane</keyword>
<feature type="transmembrane region" description="Helical" evidence="10">
    <location>
        <begin position="320"/>
        <end position="343"/>
    </location>
</feature>
<dbReference type="RefSeq" id="WP_106354579.1">
    <property type="nucleotide sequence ID" value="NZ_PVTP01000002.1"/>
</dbReference>
<name>A0A2T0W330_9RHOB</name>
<evidence type="ECO:0000256" key="5">
    <source>
        <dbReference type="ARBA" id="ARBA00022984"/>
    </source>
</evidence>
<dbReference type="NCBIfam" id="TIGR01695">
    <property type="entry name" value="murJ_mviN"/>
    <property type="match status" value="1"/>
</dbReference>
<feature type="transmembrane region" description="Helical" evidence="10">
    <location>
        <begin position="278"/>
        <end position="299"/>
    </location>
</feature>
<evidence type="ECO:0000256" key="11">
    <source>
        <dbReference type="PIRNR" id="PIRNR002869"/>
    </source>
</evidence>
<protein>
    <recommendedName>
        <fullName evidence="10">Probable lipid II flippase MurJ</fullName>
    </recommendedName>
</protein>
<feature type="transmembrane region" description="Helical" evidence="10">
    <location>
        <begin position="127"/>
        <end position="147"/>
    </location>
</feature>
<keyword evidence="2 10" id="KW-1003">Cell membrane</keyword>
<feature type="transmembrane region" description="Helical" evidence="10">
    <location>
        <begin position="159"/>
        <end position="180"/>
    </location>
</feature>
<evidence type="ECO:0000256" key="9">
    <source>
        <dbReference type="ARBA" id="ARBA00061532"/>
    </source>
</evidence>
<feature type="transmembrane region" description="Helical" evidence="10">
    <location>
        <begin position="414"/>
        <end position="435"/>
    </location>
</feature>
<dbReference type="GO" id="GO:0008360">
    <property type="term" value="P:regulation of cell shape"/>
    <property type="evidence" value="ECO:0007669"/>
    <property type="project" value="UniProtKB-UniRule"/>
</dbReference>
<dbReference type="HAMAP" id="MF_02078">
    <property type="entry name" value="MurJ_MviN"/>
    <property type="match status" value="1"/>
</dbReference>
<dbReference type="UniPathway" id="UPA00219"/>
<comment type="pathway">
    <text evidence="10">Cell wall biogenesis; peptidoglycan biosynthesis.</text>
</comment>
<accession>A0A2T0W330</accession>
<feature type="transmembrane region" description="Helical" evidence="10">
    <location>
        <begin position="237"/>
        <end position="258"/>
    </location>
</feature>
<evidence type="ECO:0000313" key="12">
    <source>
        <dbReference type="EMBL" id="PRY79417.1"/>
    </source>
</evidence>
<dbReference type="Proteomes" id="UP000238007">
    <property type="component" value="Unassembled WGS sequence"/>
</dbReference>
<dbReference type="Pfam" id="PF03023">
    <property type="entry name" value="MurJ"/>
    <property type="match status" value="1"/>
</dbReference>
<keyword evidence="6 10" id="KW-1133">Transmembrane helix</keyword>
<dbReference type="OrthoDB" id="9816572at2"/>
<dbReference type="PANTHER" id="PTHR47019:SF1">
    <property type="entry name" value="LIPID II FLIPPASE MURJ"/>
    <property type="match status" value="1"/>
</dbReference>
<feature type="transmembrane region" description="Helical" evidence="10">
    <location>
        <begin position="355"/>
        <end position="371"/>
    </location>
</feature>
<evidence type="ECO:0000256" key="4">
    <source>
        <dbReference type="ARBA" id="ARBA00022960"/>
    </source>
</evidence>
<evidence type="ECO:0000256" key="8">
    <source>
        <dbReference type="ARBA" id="ARBA00060041"/>
    </source>
</evidence>
<feature type="transmembrane region" description="Helical" evidence="10">
    <location>
        <begin position="89"/>
        <end position="115"/>
    </location>
</feature>
<comment type="function">
    <text evidence="8 10 11">Involved in peptidoglycan biosynthesis. Transports lipid-linked peptidoglycan precursors from the inner to the outer leaflet of the cytoplasmic membrane.</text>
</comment>
<dbReference type="InterPro" id="IPR051050">
    <property type="entry name" value="Lipid_II_flippase_MurJ/MviN"/>
</dbReference>
<dbReference type="CDD" id="cd13123">
    <property type="entry name" value="MATE_MurJ_like"/>
    <property type="match status" value="1"/>
</dbReference>
<gene>
    <name evidence="10" type="primary">murJ</name>
    <name evidence="12" type="ORF">CLV80_10260</name>
</gene>
<dbReference type="PIRSF" id="PIRSF002869">
    <property type="entry name" value="MviN"/>
    <property type="match status" value="1"/>
</dbReference>
<dbReference type="EMBL" id="PVTP01000002">
    <property type="protein sequence ID" value="PRY79417.1"/>
    <property type="molecule type" value="Genomic_DNA"/>
</dbReference>
<feature type="transmembrane region" description="Helical" evidence="10">
    <location>
        <begin position="31"/>
        <end position="50"/>
    </location>
</feature>
<evidence type="ECO:0000256" key="7">
    <source>
        <dbReference type="ARBA" id="ARBA00023136"/>
    </source>
</evidence>
<dbReference type="PANTHER" id="PTHR47019">
    <property type="entry name" value="LIPID II FLIPPASE MURJ"/>
    <property type="match status" value="1"/>
</dbReference>
<reference evidence="12 13" key="1">
    <citation type="submission" date="2018-03" db="EMBL/GenBank/DDBJ databases">
        <title>Genomic Encyclopedia of Archaeal and Bacterial Type Strains, Phase II (KMG-II): from individual species to whole genera.</title>
        <authorList>
            <person name="Goeker M."/>
        </authorList>
    </citation>
    <scope>NUCLEOTIDE SEQUENCE [LARGE SCALE GENOMIC DNA]</scope>
    <source>
        <strain evidence="12 13">DSM 101533</strain>
    </source>
</reference>
<keyword evidence="13" id="KW-1185">Reference proteome</keyword>
<dbReference type="GO" id="GO:0005886">
    <property type="term" value="C:plasma membrane"/>
    <property type="evidence" value="ECO:0007669"/>
    <property type="project" value="UniProtKB-SubCell"/>
</dbReference>
<organism evidence="12 13">
    <name type="scientific">Yoonia maritima</name>
    <dbReference type="NCBI Taxonomy" id="1435347"/>
    <lineage>
        <taxon>Bacteria</taxon>
        <taxon>Pseudomonadati</taxon>
        <taxon>Pseudomonadota</taxon>
        <taxon>Alphaproteobacteria</taxon>
        <taxon>Rhodobacterales</taxon>
        <taxon>Paracoccaceae</taxon>
        <taxon>Yoonia</taxon>
    </lineage>
</organism>
<dbReference type="AlphaFoldDB" id="A0A2T0W330"/>
<keyword evidence="4 10" id="KW-0133">Cell shape</keyword>
<comment type="similarity">
    <text evidence="9 10 11">Belongs to the MurJ/MviN family.</text>
</comment>
<dbReference type="GO" id="GO:0034204">
    <property type="term" value="P:lipid translocation"/>
    <property type="evidence" value="ECO:0007669"/>
    <property type="project" value="TreeGrafter"/>
</dbReference>
<sequence>MKPIRLMSGFFTVGLWTLASRLLGFVRDIMIAAYLGTGPVAEAFLVAFSLPNLFRRFFAEGAFNMAFVPMFSKKIEGGEDAKEFAQDAFVGLAGVLVVFTVVAIVLMPALVTMMASGFIGSERFDLAVYYGRIAFPYILFISLSALLSGVLNATGRFTAAAAAPLLLNIVFISALVLTGLTCGCTGVDNQTLMGAALAYAVPIAGIAQVTLVWFAAKRAGFPMRLRRPKMTPELKRLAIIAAPAALAGGVVQINLLVGRQVASFFDGAVAWLNYADRLYQLPLGVVGIAIGVVLLPDLSRRLRAGDHEGGQNAFNRASEISLALTVPAAVALMVISLPLVSVLYERGVFDSDDTAATAIAVAIYGLGLPAFVMQKTLQPLYFAREDTKRPFYYALVALALNAALAIGLSPFIGYIAAAVGTSLTGWATVLLLLNGTRHMDGASKFDARFRQRLPRIVLASAGMGLILWVAAAVLSPFFGVATLRYLALLVLVLIGIVSYFGIGHLIGAFKLAEFKRNLRR</sequence>
<dbReference type="GO" id="GO:0009252">
    <property type="term" value="P:peptidoglycan biosynthetic process"/>
    <property type="evidence" value="ECO:0007669"/>
    <property type="project" value="UniProtKB-UniRule"/>
</dbReference>
<proteinExistence type="inferred from homology"/>
<evidence type="ECO:0000256" key="6">
    <source>
        <dbReference type="ARBA" id="ARBA00022989"/>
    </source>
</evidence>
<feature type="transmembrane region" description="Helical" evidence="10">
    <location>
        <begin position="192"/>
        <end position="216"/>
    </location>
</feature>
<comment type="subcellular location">
    <subcellularLocation>
        <location evidence="10">Cell inner membrane</location>
        <topology evidence="10">Multi-pass membrane protein</topology>
    </subcellularLocation>
    <subcellularLocation>
        <location evidence="1">Cell membrane</location>
        <topology evidence="1">Multi-pass membrane protein</topology>
    </subcellularLocation>
</comment>
<dbReference type="InterPro" id="IPR004268">
    <property type="entry name" value="MurJ"/>
</dbReference>
<keyword evidence="3 10" id="KW-0812">Transmembrane</keyword>
<keyword evidence="10 11" id="KW-0961">Cell wall biogenesis/degradation</keyword>
<evidence type="ECO:0000256" key="10">
    <source>
        <dbReference type="HAMAP-Rule" id="MF_02078"/>
    </source>
</evidence>
<evidence type="ECO:0000313" key="13">
    <source>
        <dbReference type="Proteomes" id="UP000238007"/>
    </source>
</evidence>
<keyword evidence="5 10" id="KW-0573">Peptidoglycan synthesis</keyword>
<dbReference type="GO" id="GO:0071555">
    <property type="term" value="P:cell wall organization"/>
    <property type="evidence" value="ECO:0007669"/>
    <property type="project" value="UniProtKB-UniRule"/>
</dbReference>
<evidence type="ECO:0000256" key="2">
    <source>
        <dbReference type="ARBA" id="ARBA00022475"/>
    </source>
</evidence>
<dbReference type="GO" id="GO:0015648">
    <property type="term" value="F:lipid-linked peptidoglycan transporter activity"/>
    <property type="evidence" value="ECO:0007669"/>
    <property type="project" value="UniProtKB-UniRule"/>
</dbReference>
<feature type="transmembrane region" description="Helical" evidence="10">
    <location>
        <begin position="485"/>
        <end position="512"/>
    </location>
</feature>